<evidence type="ECO:0000259" key="1">
    <source>
        <dbReference type="PROSITE" id="PS51186"/>
    </source>
</evidence>
<dbReference type="RefSeq" id="WP_054659142.1">
    <property type="nucleotide sequence ID" value="NZ_AZCX01000002.1"/>
</dbReference>
<keyword evidence="3" id="KW-1185">Reference proteome</keyword>
<dbReference type="STRING" id="1302272.FC96_GL000973"/>
<dbReference type="PATRIC" id="fig|1302272.5.peg.980"/>
<protein>
    <submittedName>
        <fullName evidence="2">N-acetyltransferase GCN5</fullName>
    </submittedName>
</protein>
<sequence length="154" mass="17809">MTQFELKSFDDLTNRELFWIYHLRVAVFVVEQTCYYQEVDTDDLVAKHVFAKDPNGRVIAYARIIPEPDQSAVRIGRVVVDPDHRQDGLGRSLVSEVLRQVTLEFPWAQQVLAQAQAYLQTFYERYGFRATSDIYLEDGIPHLDMVLNVAEIKG</sequence>
<reference evidence="2 3" key="1">
    <citation type="journal article" date="2015" name="Genome Announc.">
        <title>Expanding the biotechnology potential of lactobacilli through comparative genomics of 213 strains and associated genera.</title>
        <authorList>
            <person name="Sun Z."/>
            <person name="Harris H.M."/>
            <person name="McCann A."/>
            <person name="Guo C."/>
            <person name="Argimon S."/>
            <person name="Zhang W."/>
            <person name="Yang X."/>
            <person name="Jeffery I.B."/>
            <person name="Cooney J.C."/>
            <person name="Kagawa T.F."/>
            <person name="Liu W."/>
            <person name="Song Y."/>
            <person name="Salvetti E."/>
            <person name="Wrobel A."/>
            <person name="Rasinkangas P."/>
            <person name="Parkhill J."/>
            <person name="Rea M.C."/>
            <person name="O'Sullivan O."/>
            <person name="Ritari J."/>
            <person name="Douillard F.P."/>
            <person name="Paul Ross R."/>
            <person name="Yang R."/>
            <person name="Briner A.E."/>
            <person name="Felis G.E."/>
            <person name="de Vos W.M."/>
            <person name="Barrangou R."/>
            <person name="Klaenhammer T.R."/>
            <person name="Caufield P.W."/>
            <person name="Cui Y."/>
            <person name="Zhang H."/>
            <person name="O'Toole P.W."/>
        </authorList>
    </citation>
    <scope>NUCLEOTIDE SEQUENCE [LARGE SCALE GENOMIC DNA]</scope>
    <source>
        <strain evidence="2 3">JCM 15530</strain>
    </source>
</reference>
<dbReference type="PANTHER" id="PTHR13355:SF11">
    <property type="entry name" value="GLUCOSAMINE 6-PHOSPHATE N-ACETYLTRANSFERASE"/>
    <property type="match status" value="1"/>
</dbReference>
<feature type="domain" description="N-acetyltransferase" evidence="1">
    <location>
        <begin position="7"/>
        <end position="150"/>
    </location>
</feature>
<name>A0A0R1HVQ9_9LACO</name>
<evidence type="ECO:0000313" key="2">
    <source>
        <dbReference type="EMBL" id="KRK48659.1"/>
    </source>
</evidence>
<organism evidence="2 3">
    <name type="scientific">Secundilactobacillus kimchicus JCM 15530</name>
    <dbReference type="NCBI Taxonomy" id="1302272"/>
    <lineage>
        <taxon>Bacteria</taxon>
        <taxon>Bacillati</taxon>
        <taxon>Bacillota</taxon>
        <taxon>Bacilli</taxon>
        <taxon>Lactobacillales</taxon>
        <taxon>Lactobacillaceae</taxon>
        <taxon>Secundilactobacillus</taxon>
    </lineage>
</organism>
<dbReference type="GO" id="GO:0004343">
    <property type="term" value="F:glucosamine 6-phosphate N-acetyltransferase activity"/>
    <property type="evidence" value="ECO:0007669"/>
    <property type="project" value="TreeGrafter"/>
</dbReference>
<keyword evidence="2" id="KW-0808">Transferase</keyword>
<evidence type="ECO:0000313" key="3">
    <source>
        <dbReference type="Proteomes" id="UP000050911"/>
    </source>
</evidence>
<accession>A0A0R1HVQ9</accession>
<dbReference type="PANTHER" id="PTHR13355">
    <property type="entry name" value="GLUCOSAMINE 6-PHOSPHATE N-ACETYLTRANSFERASE"/>
    <property type="match status" value="1"/>
</dbReference>
<dbReference type="InterPro" id="IPR039143">
    <property type="entry name" value="GNPNAT1-like"/>
</dbReference>
<dbReference type="Pfam" id="PF13673">
    <property type="entry name" value="Acetyltransf_10"/>
    <property type="match status" value="1"/>
</dbReference>
<comment type="caution">
    <text evidence="2">The sequence shown here is derived from an EMBL/GenBank/DDBJ whole genome shotgun (WGS) entry which is preliminary data.</text>
</comment>
<dbReference type="InterPro" id="IPR000182">
    <property type="entry name" value="GNAT_dom"/>
</dbReference>
<dbReference type="Gene3D" id="3.40.630.30">
    <property type="match status" value="1"/>
</dbReference>
<dbReference type="InterPro" id="IPR016181">
    <property type="entry name" value="Acyl_CoA_acyltransferase"/>
</dbReference>
<dbReference type="SUPFAM" id="SSF55729">
    <property type="entry name" value="Acyl-CoA N-acyltransferases (Nat)"/>
    <property type="match status" value="1"/>
</dbReference>
<gene>
    <name evidence="2" type="ORF">FC96_GL000973</name>
</gene>
<dbReference type="OrthoDB" id="9796171at2"/>
<dbReference type="Proteomes" id="UP000050911">
    <property type="component" value="Unassembled WGS sequence"/>
</dbReference>
<dbReference type="PROSITE" id="PS51186">
    <property type="entry name" value="GNAT"/>
    <property type="match status" value="1"/>
</dbReference>
<dbReference type="AlphaFoldDB" id="A0A0R1HVQ9"/>
<dbReference type="CDD" id="cd04301">
    <property type="entry name" value="NAT_SF"/>
    <property type="match status" value="1"/>
</dbReference>
<dbReference type="EMBL" id="AZCX01000002">
    <property type="protein sequence ID" value="KRK48659.1"/>
    <property type="molecule type" value="Genomic_DNA"/>
</dbReference>
<proteinExistence type="predicted"/>